<reference evidence="7 8" key="1">
    <citation type="submission" date="2017-10" db="EMBL/GenBank/DDBJ databases">
        <title>Comparative genomics in systemic dimorphic fungi from Ajellomycetaceae.</title>
        <authorList>
            <person name="Munoz J.F."/>
            <person name="Mcewen J.G."/>
            <person name="Clay O.K."/>
            <person name="Cuomo C.A."/>
        </authorList>
    </citation>
    <scope>NUCLEOTIDE SEQUENCE [LARGE SCALE GENOMIC DNA]</scope>
    <source>
        <strain evidence="7 8">UAMH7299</strain>
    </source>
</reference>
<dbReference type="Gene3D" id="3.50.50.60">
    <property type="entry name" value="FAD/NAD(P)-binding domain"/>
    <property type="match status" value="1"/>
</dbReference>
<keyword evidence="2 5" id="KW-0812">Transmembrane</keyword>
<evidence type="ECO:0000256" key="3">
    <source>
        <dbReference type="ARBA" id="ARBA00022989"/>
    </source>
</evidence>
<feature type="domain" description="FAD dependent oxidoreductase" evidence="6">
    <location>
        <begin position="35"/>
        <end position="111"/>
    </location>
</feature>
<dbReference type="PANTHER" id="PTHR23507">
    <property type="entry name" value="ZGC:174356"/>
    <property type="match status" value="1"/>
</dbReference>
<feature type="transmembrane region" description="Helical" evidence="5">
    <location>
        <begin position="336"/>
        <end position="358"/>
    </location>
</feature>
<feature type="transmembrane region" description="Helical" evidence="5">
    <location>
        <begin position="398"/>
        <end position="423"/>
    </location>
</feature>
<evidence type="ECO:0000256" key="2">
    <source>
        <dbReference type="ARBA" id="ARBA00022692"/>
    </source>
</evidence>
<dbReference type="EMBL" id="PDNA01000159">
    <property type="protein sequence ID" value="PGH08512.1"/>
    <property type="molecule type" value="Genomic_DNA"/>
</dbReference>
<evidence type="ECO:0000256" key="4">
    <source>
        <dbReference type="ARBA" id="ARBA00023136"/>
    </source>
</evidence>
<dbReference type="AlphaFoldDB" id="A0A2B7XIJ5"/>
<comment type="subcellular location">
    <subcellularLocation>
        <location evidence="1">Membrane</location>
        <topology evidence="1">Multi-pass membrane protein</topology>
    </subcellularLocation>
</comment>
<name>A0A2B7XIJ5_POLH7</name>
<accession>A0A2B7XIJ5</accession>
<evidence type="ECO:0000256" key="1">
    <source>
        <dbReference type="ARBA" id="ARBA00004141"/>
    </source>
</evidence>
<evidence type="ECO:0000256" key="5">
    <source>
        <dbReference type="SAM" id="Phobius"/>
    </source>
</evidence>
<feature type="transmembrane region" description="Helical" evidence="5">
    <location>
        <begin position="247"/>
        <end position="267"/>
    </location>
</feature>
<evidence type="ECO:0000313" key="7">
    <source>
        <dbReference type="EMBL" id="PGH08512.1"/>
    </source>
</evidence>
<feature type="transmembrane region" description="Helical" evidence="5">
    <location>
        <begin position="470"/>
        <end position="490"/>
    </location>
</feature>
<protein>
    <recommendedName>
        <fullName evidence="6">FAD dependent oxidoreductase domain-containing protein</fullName>
    </recommendedName>
</protein>
<keyword evidence="4 5" id="KW-0472">Membrane</keyword>
<dbReference type="Proteomes" id="UP000224634">
    <property type="component" value="Unassembled WGS sequence"/>
</dbReference>
<dbReference type="SUPFAM" id="SSF51905">
    <property type="entry name" value="FAD/NAD(P)-binding domain"/>
    <property type="match status" value="1"/>
</dbReference>
<proteinExistence type="predicted"/>
<keyword evidence="3 5" id="KW-1133">Transmembrane helix</keyword>
<dbReference type="Gene3D" id="1.20.1250.20">
    <property type="entry name" value="MFS general substrate transporter like domains"/>
    <property type="match status" value="1"/>
</dbReference>
<sequence length="516" mass="56069">MEFSRYLQRILSCLPPWIVPQEATPAIATRPEATVILGAGVIGLSTAYYLALALNETISPASSTLKPPIIVVDSSPDVCSGASGEATGGLGDFGFITETAPLGNLSYALHKGLTAKFNGTEKYQFSDLEVFRVSPKDFAGIPSPPDSWGPSRPVDKTISDLPPWIRALNDWKVQSLAAAPHAAHLGRLGFFALSSHRRWSRYRNRNVFDNGVRSVKSNTFYRVFSAVLIADLVGPPIAYGTLRHSLWLPYLACGLFLSLTYPVLLYMPETLQKTAQDQEGTSPLETAGVRKYLKFLTDWKIFIGVTTVFLAQFRNNTIEILLPYTSVRFGLKLGEAATLLSVVSAVNIVVFLVLLPAVSRLLQKRAGWSITFINICVARVSSALLVLGAAILSVAPNIGIVVVALIIYAAGFGVRLSILAVLTSFVNSAKETAQLYTLVATTDAIAHMVASPLLQRIWSIALNIGGRWLVLPFLVLMGIFIVAFLTSCLLMDTPSSVDNEDILDEAREPLLVREDD</sequence>
<dbReference type="GO" id="GO:0022857">
    <property type="term" value="F:transmembrane transporter activity"/>
    <property type="evidence" value="ECO:0007669"/>
    <property type="project" value="TreeGrafter"/>
</dbReference>
<dbReference type="InterPro" id="IPR006076">
    <property type="entry name" value="FAD-dep_OxRdtase"/>
</dbReference>
<keyword evidence="8" id="KW-1185">Reference proteome</keyword>
<dbReference type="Pfam" id="PF01266">
    <property type="entry name" value="DAO"/>
    <property type="match status" value="1"/>
</dbReference>
<feature type="transmembrane region" description="Helical" evidence="5">
    <location>
        <begin position="299"/>
        <end position="316"/>
    </location>
</feature>
<organism evidence="7 8">
    <name type="scientific">Polytolypa hystricis (strain UAMH7299)</name>
    <dbReference type="NCBI Taxonomy" id="1447883"/>
    <lineage>
        <taxon>Eukaryota</taxon>
        <taxon>Fungi</taxon>
        <taxon>Dikarya</taxon>
        <taxon>Ascomycota</taxon>
        <taxon>Pezizomycotina</taxon>
        <taxon>Eurotiomycetes</taxon>
        <taxon>Eurotiomycetidae</taxon>
        <taxon>Onygenales</taxon>
        <taxon>Onygenales incertae sedis</taxon>
        <taxon>Polytolypa</taxon>
    </lineage>
</organism>
<gene>
    <name evidence="7" type="ORF">AJ80_07832</name>
</gene>
<evidence type="ECO:0000259" key="6">
    <source>
        <dbReference type="Pfam" id="PF01266"/>
    </source>
</evidence>
<dbReference type="PANTHER" id="PTHR23507:SF1">
    <property type="entry name" value="FI18259P1-RELATED"/>
    <property type="match status" value="1"/>
</dbReference>
<dbReference type="InterPro" id="IPR036259">
    <property type="entry name" value="MFS_trans_sf"/>
</dbReference>
<dbReference type="InterPro" id="IPR036188">
    <property type="entry name" value="FAD/NAD-bd_sf"/>
</dbReference>
<dbReference type="SUPFAM" id="SSF103473">
    <property type="entry name" value="MFS general substrate transporter"/>
    <property type="match status" value="1"/>
</dbReference>
<feature type="transmembrane region" description="Helical" evidence="5">
    <location>
        <begin position="220"/>
        <end position="241"/>
    </location>
</feature>
<evidence type="ECO:0000313" key="8">
    <source>
        <dbReference type="Proteomes" id="UP000224634"/>
    </source>
</evidence>
<feature type="transmembrane region" description="Helical" evidence="5">
    <location>
        <begin position="370"/>
        <end position="392"/>
    </location>
</feature>
<dbReference type="OrthoDB" id="194139at2759"/>
<dbReference type="STRING" id="1447883.A0A2B7XIJ5"/>
<dbReference type="GO" id="GO:0016020">
    <property type="term" value="C:membrane"/>
    <property type="evidence" value="ECO:0007669"/>
    <property type="project" value="UniProtKB-SubCell"/>
</dbReference>
<comment type="caution">
    <text evidence="7">The sequence shown here is derived from an EMBL/GenBank/DDBJ whole genome shotgun (WGS) entry which is preliminary data.</text>
</comment>